<dbReference type="Proteomes" id="UP000005408">
    <property type="component" value="Unassembled WGS sequence"/>
</dbReference>
<keyword evidence="2" id="KW-1185">Reference proteome</keyword>
<reference evidence="1" key="1">
    <citation type="submission" date="2022-08" db="UniProtKB">
        <authorList>
            <consortium name="EnsemblMetazoa"/>
        </authorList>
    </citation>
    <scope>IDENTIFICATION</scope>
    <source>
        <strain evidence="1">05x7-T-G4-1.051#20</strain>
    </source>
</reference>
<evidence type="ECO:0000313" key="1">
    <source>
        <dbReference type="EnsemblMetazoa" id="G18624.4:cds"/>
    </source>
</evidence>
<dbReference type="EnsemblMetazoa" id="G18624.4">
    <property type="protein sequence ID" value="G18624.4:cds"/>
    <property type="gene ID" value="G18624"/>
</dbReference>
<accession>A0A8W8JDD1</accession>
<proteinExistence type="predicted"/>
<sequence>DDFLDDHSDVKQYYQRLVATPLMAEFLKSPFRKRKNDEQYIKEVKRVLNRE</sequence>
<dbReference type="AlphaFoldDB" id="A0A8W8JDD1"/>
<protein>
    <submittedName>
        <fullName evidence="1">Uncharacterized protein</fullName>
    </submittedName>
</protein>
<name>A0A8W8JDD1_MAGGI</name>
<organism evidence="1 2">
    <name type="scientific">Magallana gigas</name>
    <name type="common">Pacific oyster</name>
    <name type="synonym">Crassostrea gigas</name>
    <dbReference type="NCBI Taxonomy" id="29159"/>
    <lineage>
        <taxon>Eukaryota</taxon>
        <taxon>Metazoa</taxon>
        <taxon>Spiralia</taxon>
        <taxon>Lophotrochozoa</taxon>
        <taxon>Mollusca</taxon>
        <taxon>Bivalvia</taxon>
        <taxon>Autobranchia</taxon>
        <taxon>Pteriomorphia</taxon>
        <taxon>Ostreida</taxon>
        <taxon>Ostreoidea</taxon>
        <taxon>Ostreidae</taxon>
        <taxon>Magallana</taxon>
    </lineage>
</organism>
<evidence type="ECO:0000313" key="2">
    <source>
        <dbReference type="Proteomes" id="UP000005408"/>
    </source>
</evidence>